<dbReference type="AlphaFoldDB" id="I4D5K0"/>
<dbReference type="PROSITE" id="PS51257">
    <property type="entry name" value="PROKAR_LIPOPROTEIN"/>
    <property type="match status" value="1"/>
</dbReference>
<evidence type="ECO:0000313" key="3">
    <source>
        <dbReference type="Proteomes" id="UP000002892"/>
    </source>
</evidence>
<evidence type="ECO:0000313" key="2">
    <source>
        <dbReference type="EMBL" id="AFM41074.1"/>
    </source>
</evidence>
<dbReference type="EMBL" id="CP003639">
    <property type="protein sequence ID" value="AFM41074.1"/>
    <property type="molecule type" value="Genomic_DNA"/>
</dbReference>
<evidence type="ECO:0000259" key="1">
    <source>
        <dbReference type="Pfam" id="PF20251"/>
    </source>
</evidence>
<accession>I4D5K0</accession>
<keyword evidence="3" id="KW-1185">Reference proteome</keyword>
<dbReference type="KEGG" id="dai:Desaci_2104"/>
<gene>
    <name evidence="2" type="ordered locus">Desaci_2104</name>
</gene>
<dbReference type="InterPro" id="IPR046878">
    <property type="entry name" value="Big_14"/>
</dbReference>
<feature type="domain" description="Bacterial Ig-like" evidence="1">
    <location>
        <begin position="37"/>
        <end position="149"/>
    </location>
</feature>
<sequence>MRKRLIVALIFSIIVLAVGTVGCNNKPSTSNGISELLGVSMYVEKSQYPSNISKINVVWKNDTDKDLTFGNPFTIQKLVGNEWKALGNKGAVFTSIGHRVAPHSEMKHSYDIRLYSEKLERGTYRIVTDFLNALSPGNYNTYQLTANFTVK</sequence>
<dbReference type="HOGENOM" id="CLU_1728407_0_0_9"/>
<proteinExistence type="predicted"/>
<dbReference type="RefSeq" id="WP_014827078.1">
    <property type="nucleotide sequence ID" value="NC_018068.1"/>
</dbReference>
<dbReference type="Proteomes" id="UP000002892">
    <property type="component" value="Chromosome"/>
</dbReference>
<name>I4D5K0_DESAJ</name>
<dbReference type="OrthoDB" id="9779098at2"/>
<dbReference type="Pfam" id="PF20251">
    <property type="entry name" value="Big_14"/>
    <property type="match status" value="1"/>
</dbReference>
<reference evidence="2 3" key="1">
    <citation type="journal article" date="2012" name="J. Bacteriol.">
        <title>Complete genome sequences of Desulfosporosinus orientis DSM765T, Desulfosporosinus youngiae DSM17734T, Desulfosporosinus meridiei DSM13257T, and Desulfosporosinus acidiphilus DSM22704T.</title>
        <authorList>
            <person name="Pester M."/>
            <person name="Brambilla E."/>
            <person name="Alazard D."/>
            <person name="Rattei T."/>
            <person name="Weinmaier T."/>
            <person name="Han J."/>
            <person name="Lucas S."/>
            <person name="Lapidus A."/>
            <person name="Cheng J.F."/>
            <person name="Goodwin L."/>
            <person name="Pitluck S."/>
            <person name="Peters L."/>
            <person name="Ovchinnikova G."/>
            <person name="Teshima H."/>
            <person name="Detter J.C."/>
            <person name="Han C.S."/>
            <person name="Tapia R."/>
            <person name="Land M.L."/>
            <person name="Hauser L."/>
            <person name="Kyrpides N.C."/>
            <person name="Ivanova N.N."/>
            <person name="Pagani I."/>
            <person name="Huntmann M."/>
            <person name="Wei C.L."/>
            <person name="Davenport K.W."/>
            <person name="Daligault H."/>
            <person name="Chain P.S."/>
            <person name="Chen A."/>
            <person name="Mavromatis K."/>
            <person name="Markowitz V."/>
            <person name="Szeto E."/>
            <person name="Mikhailova N."/>
            <person name="Pati A."/>
            <person name="Wagner M."/>
            <person name="Woyke T."/>
            <person name="Ollivier B."/>
            <person name="Klenk H.P."/>
            <person name="Spring S."/>
            <person name="Loy A."/>
        </authorList>
    </citation>
    <scope>NUCLEOTIDE SEQUENCE [LARGE SCALE GENOMIC DNA]</scope>
    <source>
        <strain evidence="3">DSM 22704 / JCM 16185 / SJ4</strain>
    </source>
</reference>
<protein>
    <recommendedName>
        <fullName evidence="1">Bacterial Ig-like domain-containing protein</fullName>
    </recommendedName>
</protein>
<dbReference type="STRING" id="646529.Desaci_2104"/>
<organism evidence="2 3">
    <name type="scientific">Desulfosporosinus acidiphilus (strain DSM 22704 / JCM 16185 / SJ4)</name>
    <dbReference type="NCBI Taxonomy" id="646529"/>
    <lineage>
        <taxon>Bacteria</taxon>
        <taxon>Bacillati</taxon>
        <taxon>Bacillota</taxon>
        <taxon>Clostridia</taxon>
        <taxon>Eubacteriales</taxon>
        <taxon>Desulfitobacteriaceae</taxon>
        <taxon>Desulfosporosinus</taxon>
    </lineage>
</organism>